<protein>
    <submittedName>
        <fullName evidence="1">Uncharacterized protein</fullName>
    </submittedName>
</protein>
<gene>
    <name evidence="1" type="ORF">DPMN_001172</name>
</gene>
<name>A0A9D4MJT1_DREPO</name>
<comment type="caution">
    <text evidence="1">The sequence shown here is derived from an EMBL/GenBank/DDBJ whole genome shotgun (WGS) entry which is preliminary data.</text>
</comment>
<dbReference type="AlphaFoldDB" id="A0A9D4MJT1"/>
<dbReference type="Proteomes" id="UP000828390">
    <property type="component" value="Unassembled WGS sequence"/>
</dbReference>
<evidence type="ECO:0000313" key="1">
    <source>
        <dbReference type="EMBL" id="KAH3877309.1"/>
    </source>
</evidence>
<reference evidence="1" key="1">
    <citation type="journal article" date="2019" name="bioRxiv">
        <title>The Genome of the Zebra Mussel, Dreissena polymorpha: A Resource for Invasive Species Research.</title>
        <authorList>
            <person name="McCartney M.A."/>
            <person name="Auch B."/>
            <person name="Kono T."/>
            <person name="Mallez S."/>
            <person name="Zhang Y."/>
            <person name="Obille A."/>
            <person name="Becker A."/>
            <person name="Abrahante J.E."/>
            <person name="Garbe J."/>
            <person name="Badalamenti J.P."/>
            <person name="Herman A."/>
            <person name="Mangelson H."/>
            <person name="Liachko I."/>
            <person name="Sullivan S."/>
            <person name="Sone E.D."/>
            <person name="Koren S."/>
            <person name="Silverstein K.A.T."/>
            <person name="Beckman K.B."/>
            <person name="Gohl D.M."/>
        </authorList>
    </citation>
    <scope>NUCLEOTIDE SEQUENCE</scope>
    <source>
        <strain evidence="1">Duluth1</strain>
        <tissue evidence="1">Whole animal</tissue>
    </source>
</reference>
<evidence type="ECO:0000313" key="2">
    <source>
        <dbReference type="Proteomes" id="UP000828390"/>
    </source>
</evidence>
<reference evidence="1" key="2">
    <citation type="submission" date="2020-11" db="EMBL/GenBank/DDBJ databases">
        <authorList>
            <person name="McCartney M.A."/>
            <person name="Auch B."/>
            <person name="Kono T."/>
            <person name="Mallez S."/>
            <person name="Becker A."/>
            <person name="Gohl D.M."/>
            <person name="Silverstein K.A.T."/>
            <person name="Koren S."/>
            <person name="Bechman K.B."/>
            <person name="Herman A."/>
            <person name="Abrahante J.E."/>
            <person name="Garbe J."/>
        </authorList>
    </citation>
    <scope>NUCLEOTIDE SEQUENCE</scope>
    <source>
        <strain evidence="1">Duluth1</strain>
        <tissue evidence="1">Whole animal</tissue>
    </source>
</reference>
<keyword evidence="2" id="KW-1185">Reference proteome</keyword>
<sequence>MFCSKQSKPILSGKPEASIILYANKTELVLLFPNTSGSRSQLPYLELHGEKVNK</sequence>
<organism evidence="1 2">
    <name type="scientific">Dreissena polymorpha</name>
    <name type="common">Zebra mussel</name>
    <name type="synonym">Mytilus polymorpha</name>
    <dbReference type="NCBI Taxonomy" id="45954"/>
    <lineage>
        <taxon>Eukaryota</taxon>
        <taxon>Metazoa</taxon>
        <taxon>Spiralia</taxon>
        <taxon>Lophotrochozoa</taxon>
        <taxon>Mollusca</taxon>
        <taxon>Bivalvia</taxon>
        <taxon>Autobranchia</taxon>
        <taxon>Heteroconchia</taxon>
        <taxon>Euheterodonta</taxon>
        <taxon>Imparidentia</taxon>
        <taxon>Neoheterodontei</taxon>
        <taxon>Myida</taxon>
        <taxon>Dreissenoidea</taxon>
        <taxon>Dreissenidae</taxon>
        <taxon>Dreissena</taxon>
    </lineage>
</organism>
<accession>A0A9D4MJT1</accession>
<dbReference type="EMBL" id="JAIWYP010000001">
    <property type="protein sequence ID" value="KAH3877309.1"/>
    <property type="molecule type" value="Genomic_DNA"/>
</dbReference>
<proteinExistence type="predicted"/>